<dbReference type="RefSeq" id="WP_114494572.1">
    <property type="nucleotide sequence ID" value="NZ_QPJW01000001.1"/>
</dbReference>
<protein>
    <submittedName>
        <fullName evidence="1">Uncharacterized protein</fullName>
    </submittedName>
</protein>
<dbReference type="OrthoDB" id="2974702at2"/>
<evidence type="ECO:0000313" key="2">
    <source>
        <dbReference type="Proteomes" id="UP000253090"/>
    </source>
</evidence>
<sequence>MKAVSKVDSEGLFIEDTIMDDAFSGVVPFYSQFEKIEEKVAHQPVGYIVGIPVPPGLFHPRFDLAAWEKREQDEAQNPSTYWKEGLSPEEIEELTRPLPQGPTELDRMGAELVARELEALELILQNEALGAQIVGLELRLLSVENQGGTTNV</sequence>
<comment type="caution">
    <text evidence="1">The sequence shown here is derived from an EMBL/GenBank/DDBJ whole genome shotgun (WGS) entry which is preliminary data.</text>
</comment>
<accession>A0A369BLX5</accession>
<reference evidence="1 2" key="1">
    <citation type="submission" date="2018-07" db="EMBL/GenBank/DDBJ databases">
        <title>Genomic Encyclopedia of Type Strains, Phase III (KMG-III): the genomes of soil and plant-associated and newly described type strains.</title>
        <authorList>
            <person name="Whitman W."/>
        </authorList>
    </citation>
    <scope>NUCLEOTIDE SEQUENCE [LARGE SCALE GENOMIC DNA]</scope>
    <source>
        <strain evidence="1 2">CECT 8333</strain>
    </source>
</reference>
<dbReference type="AlphaFoldDB" id="A0A369BLX5"/>
<dbReference type="EMBL" id="QPJW01000001">
    <property type="protein sequence ID" value="RCX22602.1"/>
    <property type="molecule type" value="Genomic_DNA"/>
</dbReference>
<gene>
    <name evidence="1" type="ORF">DFP94_101182</name>
</gene>
<dbReference type="Proteomes" id="UP000253090">
    <property type="component" value="Unassembled WGS sequence"/>
</dbReference>
<evidence type="ECO:0000313" key="1">
    <source>
        <dbReference type="EMBL" id="RCX22602.1"/>
    </source>
</evidence>
<organism evidence="1 2">
    <name type="scientific">Fontibacillus phaseoli</name>
    <dbReference type="NCBI Taxonomy" id="1416533"/>
    <lineage>
        <taxon>Bacteria</taxon>
        <taxon>Bacillati</taxon>
        <taxon>Bacillota</taxon>
        <taxon>Bacilli</taxon>
        <taxon>Bacillales</taxon>
        <taxon>Paenibacillaceae</taxon>
        <taxon>Fontibacillus</taxon>
    </lineage>
</organism>
<name>A0A369BLX5_9BACL</name>
<proteinExistence type="predicted"/>
<keyword evidence="2" id="KW-1185">Reference proteome</keyword>